<dbReference type="EMBL" id="WNWQ01000103">
    <property type="protein sequence ID" value="KAE9978865.1"/>
    <property type="molecule type" value="Genomic_DNA"/>
</dbReference>
<gene>
    <name evidence="8" type="ORF">BLS_000241</name>
</gene>
<dbReference type="PANTHER" id="PTHR23502:SF60">
    <property type="entry name" value="MAJOR FACILITATOR SUPERFAMILY (MFS) PROFILE DOMAIN-CONTAINING PROTEIN-RELATED"/>
    <property type="match status" value="1"/>
</dbReference>
<proteinExistence type="predicted"/>
<dbReference type="InterPro" id="IPR020846">
    <property type="entry name" value="MFS_dom"/>
</dbReference>
<evidence type="ECO:0000256" key="6">
    <source>
        <dbReference type="SAM" id="Phobius"/>
    </source>
</evidence>
<reference evidence="8 9" key="1">
    <citation type="submission" date="2019-11" db="EMBL/GenBank/DDBJ databases">
        <title>Venturia inaequalis Genome Resource.</title>
        <authorList>
            <person name="Lichtner F.J."/>
        </authorList>
    </citation>
    <scope>NUCLEOTIDE SEQUENCE [LARGE SCALE GENOMIC DNA]</scope>
    <source>
        <strain evidence="8">Bline_iso_100314</strain>
    </source>
</reference>
<dbReference type="Pfam" id="PF07690">
    <property type="entry name" value="MFS_1"/>
    <property type="match status" value="1"/>
</dbReference>
<accession>A0A8H3YYI5</accession>
<evidence type="ECO:0000313" key="8">
    <source>
        <dbReference type="EMBL" id="KAE9978865.1"/>
    </source>
</evidence>
<feature type="compositionally biased region" description="Basic and acidic residues" evidence="5">
    <location>
        <begin position="318"/>
        <end position="339"/>
    </location>
</feature>
<feature type="transmembrane region" description="Helical" evidence="6">
    <location>
        <begin position="392"/>
        <end position="417"/>
    </location>
</feature>
<feature type="transmembrane region" description="Helical" evidence="6">
    <location>
        <begin position="797"/>
        <end position="818"/>
    </location>
</feature>
<dbReference type="AlphaFoldDB" id="A0A8H3YYI5"/>
<evidence type="ECO:0000259" key="7">
    <source>
        <dbReference type="PROSITE" id="PS50850"/>
    </source>
</evidence>
<dbReference type="GO" id="GO:0016020">
    <property type="term" value="C:membrane"/>
    <property type="evidence" value="ECO:0007669"/>
    <property type="project" value="UniProtKB-SubCell"/>
</dbReference>
<sequence length="836" mass="92500">MEVDSHSHSQAPADSELVRGFWKLPSELRNAVYEELLVTDCAFRLGHHGPYSHEPRREIFPNILRTCSAIHFEAIAILYGNNSFFLGPVGFKPTYSASFLTSIGPHNALLIRTVVAHSINPSFLTEYHVKNWFTSLGLDFPTLKIIAVSFGPPAEKPVPSIPPAFHIPPLPVAVLGSHWPQATISGPGFTPAGGASPIGRIEIDKEEALETEYDTAAKKTKGWMEKRKRNEVENLVSLRNTDLRAGDDWLVYNQDQDLNQLQPLDQPLHGAVAEIDLARTHDHYGAVSVEQEVFIEFIRLEHSMTTHDSRRSSSNPNLEEKKGSDLERQETGELREPELEWRAGVVDKRDFSDQTPDEIEKIKSKRNDPNLVTWDGPDDPTNPKNWSSGRKWAATFVVSSFTFISPVSSSMVAPALTSMARDLHITSEIESSLVLSVFVLAYAVGPLFLGPFSEVYGRVRVIQISNMFYLAWNLGCGFAKTKGEMMAFRFLAGLGGSAPLAIGGGVLSDIFTADERGKAISIYSLMPLLGPAIGPIAGGFIAENTTWRWVFWSTTCLDALIQLSGFFFLQETYAPTILAKKSARLRKETGNAALHTEWEDEKKLSAILKTAIIRPFKLLSTQIIIQIIAFYQAYLYGLMYLILSTFPGLWTNVYHESIGIGGLNYISLGIGFFLGTQITAPIMDRIYRRLKGKNNGVGKPEFRIPLMFIGSLLVPIGLFWYGWSAQARVHWIMPNIGAAIFAAGCIVCFQCMQTYIVDSYTRYAASGVAAAVVLRSLAGFGFPLFAPYMYQALDYGWGNSLLGFIAIAIGIPAPFLFWTYGEKLRARSTFASGGGS</sequence>
<evidence type="ECO:0000256" key="4">
    <source>
        <dbReference type="ARBA" id="ARBA00023136"/>
    </source>
</evidence>
<dbReference type="InterPro" id="IPR036259">
    <property type="entry name" value="MFS_trans_sf"/>
</dbReference>
<keyword evidence="3 6" id="KW-1133">Transmembrane helix</keyword>
<feature type="transmembrane region" description="Helical" evidence="6">
    <location>
        <begin position="623"/>
        <end position="643"/>
    </location>
</feature>
<protein>
    <recommendedName>
        <fullName evidence="7">Major facilitator superfamily (MFS) profile domain-containing protein</fullName>
    </recommendedName>
</protein>
<feature type="transmembrane region" description="Helical" evidence="6">
    <location>
        <begin position="663"/>
        <end position="683"/>
    </location>
</feature>
<feature type="region of interest" description="Disordered" evidence="5">
    <location>
        <begin position="305"/>
        <end position="339"/>
    </location>
</feature>
<evidence type="ECO:0000256" key="5">
    <source>
        <dbReference type="SAM" id="MobiDB-lite"/>
    </source>
</evidence>
<dbReference type="GO" id="GO:0022857">
    <property type="term" value="F:transmembrane transporter activity"/>
    <property type="evidence" value="ECO:0007669"/>
    <property type="project" value="InterPro"/>
</dbReference>
<comment type="subcellular location">
    <subcellularLocation>
        <location evidence="1">Membrane</location>
        <topology evidence="1">Multi-pass membrane protein</topology>
    </subcellularLocation>
</comment>
<dbReference type="PANTHER" id="PTHR23502">
    <property type="entry name" value="MAJOR FACILITATOR SUPERFAMILY"/>
    <property type="match status" value="1"/>
</dbReference>
<dbReference type="PROSITE" id="PS50850">
    <property type="entry name" value="MFS"/>
    <property type="match status" value="1"/>
</dbReference>
<feature type="transmembrane region" description="Helical" evidence="6">
    <location>
        <begin position="429"/>
        <end position="449"/>
    </location>
</feature>
<dbReference type="FunFam" id="1.20.1250.20:FF:000011">
    <property type="entry name" value="MFS multidrug transporter, putative"/>
    <property type="match status" value="1"/>
</dbReference>
<feature type="transmembrane region" description="Helical" evidence="6">
    <location>
        <begin position="486"/>
        <end position="508"/>
    </location>
</feature>
<evidence type="ECO:0000256" key="3">
    <source>
        <dbReference type="ARBA" id="ARBA00022989"/>
    </source>
</evidence>
<evidence type="ECO:0000313" key="9">
    <source>
        <dbReference type="Proteomes" id="UP000433883"/>
    </source>
</evidence>
<feature type="transmembrane region" description="Helical" evidence="6">
    <location>
        <begin position="520"/>
        <end position="542"/>
    </location>
</feature>
<feature type="transmembrane region" description="Helical" evidence="6">
    <location>
        <begin position="763"/>
        <end position="785"/>
    </location>
</feature>
<feature type="domain" description="Major facilitator superfamily (MFS) profile" evidence="7">
    <location>
        <begin position="394"/>
        <end position="825"/>
    </location>
</feature>
<keyword evidence="2 6" id="KW-0812">Transmembrane</keyword>
<evidence type="ECO:0000256" key="1">
    <source>
        <dbReference type="ARBA" id="ARBA00004141"/>
    </source>
</evidence>
<dbReference type="Gene3D" id="1.20.1250.20">
    <property type="entry name" value="MFS general substrate transporter like domains"/>
    <property type="match status" value="1"/>
</dbReference>
<feature type="transmembrane region" description="Helical" evidence="6">
    <location>
        <begin position="729"/>
        <end position="751"/>
    </location>
</feature>
<dbReference type="InterPro" id="IPR011701">
    <property type="entry name" value="MFS"/>
</dbReference>
<dbReference type="CDD" id="cd17323">
    <property type="entry name" value="MFS_Tpo1_MDR_like"/>
    <property type="match status" value="1"/>
</dbReference>
<name>A0A8H3YYI5_VENIN</name>
<feature type="region of interest" description="Disordered" evidence="5">
    <location>
        <begin position="353"/>
        <end position="385"/>
    </location>
</feature>
<comment type="caution">
    <text evidence="8">The sequence shown here is derived from an EMBL/GenBank/DDBJ whole genome shotgun (WGS) entry which is preliminary data.</text>
</comment>
<feature type="transmembrane region" description="Helical" evidence="6">
    <location>
        <begin position="704"/>
        <end position="723"/>
    </location>
</feature>
<dbReference type="SUPFAM" id="SSF103473">
    <property type="entry name" value="MFS general substrate transporter"/>
    <property type="match status" value="1"/>
</dbReference>
<dbReference type="Proteomes" id="UP000433883">
    <property type="component" value="Unassembled WGS sequence"/>
</dbReference>
<organism evidence="8 9">
    <name type="scientific">Venturia inaequalis</name>
    <name type="common">Apple scab fungus</name>
    <dbReference type="NCBI Taxonomy" id="5025"/>
    <lineage>
        <taxon>Eukaryota</taxon>
        <taxon>Fungi</taxon>
        <taxon>Dikarya</taxon>
        <taxon>Ascomycota</taxon>
        <taxon>Pezizomycotina</taxon>
        <taxon>Dothideomycetes</taxon>
        <taxon>Pleosporomycetidae</taxon>
        <taxon>Venturiales</taxon>
        <taxon>Venturiaceae</taxon>
        <taxon>Venturia</taxon>
    </lineage>
</organism>
<evidence type="ECO:0000256" key="2">
    <source>
        <dbReference type="ARBA" id="ARBA00022692"/>
    </source>
</evidence>
<feature type="compositionally biased region" description="Basic and acidic residues" evidence="5">
    <location>
        <begin position="353"/>
        <end position="368"/>
    </location>
</feature>
<keyword evidence="4 6" id="KW-0472">Membrane</keyword>